<reference evidence="4 5" key="1">
    <citation type="submission" date="2018-06" db="EMBL/GenBank/DDBJ databases">
        <authorList>
            <person name="Strepis N."/>
        </authorList>
    </citation>
    <scope>NUCLEOTIDE SEQUENCE [LARGE SCALE GENOMIC DNA]</scope>
    <source>
        <strain evidence="4">LUCI</strain>
    </source>
</reference>
<feature type="domain" description="OB" evidence="2">
    <location>
        <begin position="30"/>
        <end position="90"/>
    </location>
</feature>
<evidence type="ECO:0000256" key="1">
    <source>
        <dbReference type="ARBA" id="ARBA00022801"/>
    </source>
</evidence>
<dbReference type="Gene3D" id="2.40.50.140">
    <property type="entry name" value="Nucleic acid-binding proteins"/>
    <property type="match status" value="1"/>
</dbReference>
<dbReference type="InterPro" id="IPR006674">
    <property type="entry name" value="HD_domain"/>
</dbReference>
<dbReference type="Pfam" id="PF01336">
    <property type="entry name" value="tRNA_anti-codon"/>
    <property type="match status" value="1"/>
</dbReference>
<dbReference type="GO" id="GO:0031125">
    <property type="term" value="P:rRNA 3'-end processing"/>
    <property type="evidence" value="ECO:0007669"/>
    <property type="project" value="TreeGrafter"/>
</dbReference>
<evidence type="ECO:0000259" key="2">
    <source>
        <dbReference type="Pfam" id="PF01336"/>
    </source>
</evidence>
<name>A0A498R077_9FIRM</name>
<dbReference type="InterPro" id="IPR004365">
    <property type="entry name" value="NA-bd_OB_tRNA"/>
</dbReference>
<dbReference type="AlphaFoldDB" id="A0A498R077"/>
<protein>
    <recommendedName>
        <fullName evidence="6">HD domain-containing protein</fullName>
    </recommendedName>
</protein>
<accession>A0A498R077</accession>
<keyword evidence="1" id="KW-0378">Hydrolase</keyword>
<dbReference type="InterPro" id="IPR050798">
    <property type="entry name" value="YhaM_exoribonuc/phosphodiest"/>
</dbReference>
<evidence type="ECO:0000259" key="3">
    <source>
        <dbReference type="Pfam" id="PF01966"/>
    </source>
</evidence>
<dbReference type="InterPro" id="IPR003607">
    <property type="entry name" value="HD/PDEase_dom"/>
</dbReference>
<proteinExistence type="predicted"/>
<dbReference type="EMBL" id="UPPP01000060">
    <property type="protein sequence ID" value="VBB05906.1"/>
    <property type="molecule type" value="Genomic_DNA"/>
</dbReference>
<keyword evidence="5" id="KW-1185">Reference proteome</keyword>
<organism evidence="4 5">
    <name type="scientific">Lucifera butyrica</name>
    <dbReference type="NCBI Taxonomy" id="1351585"/>
    <lineage>
        <taxon>Bacteria</taxon>
        <taxon>Bacillati</taxon>
        <taxon>Bacillota</taxon>
        <taxon>Negativicutes</taxon>
        <taxon>Veillonellales</taxon>
        <taxon>Veillonellaceae</taxon>
        <taxon>Lucifera</taxon>
    </lineage>
</organism>
<dbReference type="CDD" id="cd00077">
    <property type="entry name" value="HDc"/>
    <property type="match status" value="1"/>
</dbReference>
<dbReference type="SUPFAM" id="SSF109604">
    <property type="entry name" value="HD-domain/PDEase-like"/>
    <property type="match status" value="1"/>
</dbReference>
<dbReference type="Pfam" id="PF01966">
    <property type="entry name" value="HD"/>
    <property type="match status" value="1"/>
</dbReference>
<dbReference type="Proteomes" id="UP000277811">
    <property type="component" value="Unassembled WGS sequence"/>
</dbReference>
<feature type="domain" description="HD" evidence="3">
    <location>
        <begin position="162"/>
        <end position="282"/>
    </location>
</feature>
<dbReference type="GO" id="GO:0016787">
    <property type="term" value="F:hydrolase activity"/>
    <property type="evidence" value="ECO:0007669"/>
    <property type="project" value="UniProtKB-KW"/>
</dbReference>
<dbReference type="CDD" id="cd04492">
    <property type="entry name" value="YhaM_OBF_like"/>
    <property type="match status" value="1"/>
</dbReference>
<dbReference type="SUPFAM" id="SSF50249">
    <property type="entry name" value="Nucleic acid-binding proteins"/>
    <property type="match status" value="1"/>
</dbReference>
<evidence type="ECO:0000313" key="5">
    <source>
        <dbReference type="Proteomes" id="UP000277811"/>
    </source>
</evidence>
<dbReference type="InterPro" id="IPR012340">
    <property type="entry name" value="NA-bd_OB-fold"/>
</dbReference>
<evidence type="ECO:0008006" key="6">
    <source>
        <dbReference type="Google" id="ProtNLM"/>
    </source>
</evidence>
<dbReference type="Gene3D" id="1.10.3210.10">
    <property type="entry name" value="Hypothetical protein af1432"/>
    <property type="match status" value="1"/>
</dbReference>
<dbReference type="RefSeq" id="WP_122626872.1">
    <property type="nucleotide sequence ID" value="NZ_UPPP01000060.1"/>
</dbReference>
<evidence type="ECO:0000313" key="4">
    <source>
        <dbReference type="EMBL" id="VBB05906.1"/>
    </source>
</evidence>
<gene>
    <name evidence="4" type="ORF">LUCI_1117</name>
</gene>
<sequence>MNNQELRLLKPGDVVQSFYLIRAVDCKTSSNNKKFLDITLVDQTGEMNAKLWDCSQQEEEDYGRHALVKIKGTVSEWQSRLQIKIDKIRLAVPEDGLNIADFVPVAPKDGNAMYNEVRQYIEEIHNQDLQKIVSYIVNDKKDKLLVYPAAKQNHHAVRSGLLYHILTMLQMGEKVSQVYAGLNKELLFAGIILHDIAKLDEMDAGDLGIVSEYTVEGELLGHIIQGIKMIDRAAELVGADKEVSLLLQHMILSHHYEPEFGSPKRPMIPEAEILHYLDIIDARMYDIKKVLETTPTGQFSEKVWLLQNRKLYKTSLKGNEDIKDPF</sequence>
<dbReference type="OrthoDB" id="9778453at2"/>
<dbReference type="PANTHER" id="PTHR37294">
    <property type="entry name" value="3'-5' EXORIBONUCLEASE YHAM"/>
    <property type="match status" value="1"/>
</dbReference>
<dbReference type="GO" id="GO:0003676">
    <property type="term" value="F:nucleic acid binding"/>
    <property type="evidence" value="ECO:0007669"/>
    <property type="project" value="InterPro"/>
</dbReference>
<dbReference type="PANTHER" id="PTHR37294:SF1">
    <property type="entry name" value="3'-5' EXORIBONUCLEASE YHAM"/>
    <property type="match status" value="1"/>
</dbReference>